<evidence type="ECO:0000313" key="1">
    <source>
        <dbReference type="EMBL" id="RYR76273.1"/>
    </source>
</evidence>
<keyword evidence="2" id="KW-1185">Reference proteome</keyword>
<dbReference type="STRING" id="3818.A0A445ELR5"/>
<dbReference type="PANTHER" id="PTHR45642">
    <property type="entry name" value="GDSL ESTERASE/LIPASE EXL3"/>
    <property type="match status" value="1"/>
</dbReference>
<accession>A0A445ELR5</accession>
<organism evidence="1 2">
    <name type="scientific">Arachis hypogaea</name>
    <name type="common">Peanut</name>
    <dbReference type="NCBI Taxonomy" id="3818"/>
    <lineage>
        <taxon>Eukaryota</taxon>
        <taxon>Viridiplantae</taxon>
        <taxon>Streptophyta</taxon>
        <taxon>Embryophyta</taxon>
        <taxon>Tracheophyta</taxon>
        <taxon>Spermatophyta</taxon>
        <taxon>Magnoliopsida</taxon>
        <taxon>eudicotyledons</taxon>
        <taxon>Gunneridae</taxon>
        <taxon>Pentapetalae</taxon>
        <taxon>rosids</taxon>
        <taxon>fabids</taxon>
        <taxon>Fabales</taxon>
        <taxon>Fabaceae</taxon>
        <taxon>Papilionoideae</taxon>
        <taxon>50 kb inversion clade</taxon>
        <taxon>dalbergioids sensu lato</taxon>
        <taxon>Dalbergieae</taxon>
        <taxon>Pterocarpus clade</taxon>
        <taxon>Arachis</taxon>
    </lineage>
</organism>
<dbReference type="PANTHER" id="PTHR45642:SF3">
    <property type="entry name" value="OS09G0540400 PROTEIN"/>
    <property type="match status" value="1"/>
</dbReference>
<sequence length="286" mass="31889">MVSSSSSAVSLIRSSSPCNPLLQLPRNLLPLLLRRATHFPAVAQPASPPPHNPLPQLSISDSIFLVHMCCFFLFIGNNLNLIDSLACYSDMTLLLCTASYLGLKEFLPPYLDPNLTNQELITGVNFVSDGFGYDTLTPTPHMKQQLPGVDAKLQKITEDKRREEKRSISARVFHSISFSAILSSSSSTVSLVRQSSPPHHASDDAATCFHRRRARRCLNAWRKDSDCVKQRLDGQRTGIRYTKGTMFIVVQSSLPTKQGHRIGQKVLVLLRDTAQGFCLRANYKKY</sequence>
<comment type="caution">
    <text evidence="1">The sequence shown here is derived from an EMBL/GenBank/DDBJ whole genome shotgun (WGS) entry which is preliminary data.</text>
</comment>
<dbReference type="AlphaFoldDB" id="A0A445ELR5"/>
<protein>
    <submittedName>
        <fullName evidence="1">Uncharacterized protein</fullName>
    </submittedName>
</protein>
<gene>
    <name evidence="1" type="ORF">Ahy_A01g000880</name>
</gene>
<dbReference type="InterPro" id="IPR050592">
    <property type="entry name" value="GDSL_lipolytic_enzyme"/>
</dbReference>
<name>A0A445ELR5_ARAHY</name>
<proteinExistence type="predicted"/>
<dbReference type="EMBL" id="SDMP01000001">
    <property type="protein sequence ID" value="RYR76273.1"/>
    <property type="molecule type" value="Genomic_DNA"/>
</dbReference>
<evidence type="ECO:0000313" key="2">
    <source>
        <dbReference type="Proteomes" id="UP000289738"/>
    </source>
</evidence>
<reference evidence="1 2" key="1">
    <citation type="submission" date="2019-01" db="EMBL/GenBank/DDBJ databases">
        <title>Sequencing of cultivated peanut Arachis hypogaea provides insights into genome evolution and oil improvement.</title>
        <authorList>
            <person name="Chen X."/>
        </authorList>
    </citation>
    <scope>NUCLEOTIDE SEQUENCE [LARGE SCALE GENOMIC DNA]</scope>
    <source>
        <strain evidence="2">cv. Fuhuasheng</strain>
        <tissue evidence="1">Leaves</tissue>
    </source>
</reference>
<dbReference type="Proteomes" id="UP000289738">
    <property type="component" value="Chromosome A01"/>
</dbReference>